<protein>
    <submittedName>
        <fullName evidence="4">Penicillin-binding protein</fullName>
    </submittedName>
</protein>
<dbReference type="Pfam" id="PF00144">
    <property type="entry name" value="Beta-lactamase"/>
    <property type="match status" value="1"/>
</dbReference>
<dbReference type="OrthoDB" id="9803467at2"/>
<proteinExistence type="predicted"/>
<organism evidence="4 5">
    <name type="scientific">Paenibacillus glacialis</name>
    <dbReference type="NCBI Taxonomy" id="494026"/>
    <lineage>
        <taxon>Bacteria</taxon>
        <taxon>Bacillati</taxon>
        <taxon>Bacillota</taxon>
        <taxon>Bacilli</taxon>
        <taxon>Bacillales</taxon>
        <taxon>Paenibacillaceae</taxon>
        <taxon>Paenibacillus</taxon>
    </lineage>
</organism>
<evidence type="ECO:0000256" key="2">
    <source>
        <dbReference type="ARBA" id="ARBA00023136"/>
    </source>
</evidence>
<keyword evidence="5" id="KW-1185">Reference proteome</keyword>
<dbReference type="Proteomes" id="UP000076967">
    <property type="component" value="Unassembled WGS sequence"/>
</dbReference>
<dbReference type="EMBL" id="LVJH01000048">
    <property type="protein sequence ID" value="OAB38322.1"/>
    <property type="molecule type" value="Genomic_DNA"/>
</dbReference>
<dbReference type="STRING" id="494026.PGLA_19670"/>
<feature type="domain" description="Beta-lactamase-related" evidence="3">
    <location>
        <begin position="22"/>
        <end position="285"/>
    </location>
</feature>
<evidence type="ECO:0000259" key="3">
    <source>
        <dbReference type="Pfam" id="PF00144"/>
    </source>
</evidence>
<evidence type="ECO:0000313" key="4">
    <source>
        <dbReference type="EMBL" id="OAB38322.1"/>
    </source>
</evidence>
<dbReference type="InterPro" id="IPR001466">
    <property type="entry name" value="Beta-lactam-related"/>
</dbReference>
<dbReference type="SUPFAM" id="SSF56601">
    <property type="entry name" value="beta-lactamase/transpeptidase-like"/>
    <property type="match status" value="1"/>
</dbReference>
<keyword evidence="2" id="KW-0472">Membrane</keyword>
<reference evidence="4 5" key="1">
    <citation type="submission" date="2016-03" db="EMBL/GenBank/DDBJ databases">
        <title>Draft genome sequence of Paenibacillus glacialis DSM 22343.</title>
        <authorList>
            <person name="Shin S.-K."/>
            <person name="Yi H."/>
        </authorList>
    </citation>
    <scope>NUCLEOTIDE SEQUENCE [LARGE SCALE GENOMIC DNA]</scope>
    <source>
        <strain evidence="4 5">DSM 22343</strain>
    </source>
</reference>
<dbReference type="AlphaFoldDB" id="A0A168HM35"/>
<dbReference type="PANTHER" id="PTHR46825:SF11">
    <property type="entry name" value="PENICILLIN-BINDING PROTEIN 4"/>
    <property type="match status" value="1"/>
</dbReference>
<sequence>MIISKELEKLLDVETAISKFSGSILIKRDGNDLFKSSYDYADRRELIKNTMDTRFTVASGSKIFTAVAICQLVERGFITFDTLIKECIDISFPIFSSDITIHHLLTHTSGIPDYFDEEFMTDYEKLWENYPMYRVFTSKDFLPLFQEKEMKFQPGERFSYCNAGFILLGLIVEQISGMNFITYIQRNILDVCNMKNSGYFRMDQLPNRTAIGYIEDQKSKEWRTNIYSVPIIGGADGGAYTTTYDLNNFWSGLMGHKLLKEETTIRMLSPQVEIDDFQNYGYGVWMTIIGDEIFKYYVMGGEPGAMMVSSVYVKSSIRAHVMSNKSNGTAEIPSKIDELIYNSE</sequence>
<dbReference type="InterPro" id="IPR050491">
    <property type="entry name" value="AmpC-like"/>
</dbReference>
<comment type="caution">
    <text evidence="4">The sequence shown here is derived from an EMBL/GenBank/DDBJ whole genome shotgun (WGS) entry which is preliminary data.</text>
</comment>
<dbReference type="GO" id="GO:0016020">
    <property type="term" value="C:membrane"/>
    <property type="evidence" value="ECO:0007669"/>
    <property type="project" value="UniProtKB-SubCell"/>
</dbReference>
<dbReference type="InterPro" id="IPR012338">
    <property type="entry name" value="Beta-lactam/transpept-like"/>
</dbReference>
<evidence type="ECO:0000313" key="5">
    <source>
        <dbReference type="Proteomes" id="UP000076967"/>
    </source>
</evidence>
<dbReference type="Gene3D" id="3.40.710.10">
    <property type="entry name" value="DD-peptidase/beta-lactamase superfamily"/>
    <property type="match status" value="1"/>
</dbReference>
<dbReference type="PANTHER" id="PTHR46825">
    <property type="entry name" value="D-ALANYL-D-ALANINE-CARBOXYPEPTIDASE/ENDOPEPTIDASE AMPH"/>
    <property type="match status" value="1"/>
</dbReference>
<comment type="subcellular location">
    <subcellularLocation>
        <location evidence="1">Membrane</location>
    </subcellularLocation>
</comment>
<dbReference type="RefSeq" id="WP_068536136.1">
    <property type="nucleotide sequence ID" value="NZ_LVJH01000048.1"/>
</dbReference>
<evidence type="ECO:0000256" key="1">
    <source>
        <dbReference type="ARBA" id="ARBA00004370"/>
    </source>
</evidence>
<gene>
    <name evidence="4" type="ORF">PGLA_19670</name>
</gene>
<accession>A0A168HM35</accession>
<name>A0A168HM35_9BACL</name>